<accession>A0A1G4T4X9</accession>
<dbReference type="RefSeq" id="WP_092587092.1">
    <property type="nucleotide sequence ID" value="NZ_FMTM01000008.1"/>
</dbReference>
<protein>
    <submittedName>
        <fullName evidence="2">Uncharacterized membrane protein</fullName>
    </submittedName>
</protein>
<dbReference type="InterPro" id="IPR007462">
    <property type="entry name" value="COV1-like"/>
</dbReference>
<dbReference type="Pfam" id="PF04367">
    <property type="entry name" value="DUF502"/>
    <property type="match status" value="1"/>
</dbReference>
<keyword evidence="1" id="KW-0472">Membrane</keyword>
<evidence type="ECO:0000313" key="2">
    <source>
        <dbReference type="EMBL" id="SCW75855.1"/>
    </source>
</evidence>
<keyword evidence="1" id="KW-1133">Transmembrane helix</keyword>
<dbReference type="EMBL" id="FMTM01000008">
    <property type="protein sequence ID" value="SCW75855.1"/>
    <property type="molecule type" value="Genomic_DNA"/>
</dbReference>
<feature type="transmembrane region" description="Helical" evidence="1">
    <location>
        <begin position="20"/>
        <end position="39"/>
    </location>
</feature>
<dbReference type="AlphaFoldDB" id="A0A1G4T4X9"/>
<reference evidence="2 3" key="1">
    <citation type="submission" date="2016-10" db="EMBL/GenBank/DDBJ databases">
        <authorList>
            <person name="de Groot N.N."/>
        </authorList>
    </citation>
    <scope>NUCLEOTIDE SEQUENCE [LARGE SCALE GENOMIC DNA]</scope>
    <source>
        <strain evidence="2 3">CGMCC 1.3401</strain>
    </source>
</reference>
<gene>
    <name evidence="2" type="ORF">SAMN02927900_04574</name>
</gene>
<sequence>MTHKLPRLPIATRMRNNFLAGLIICAPIAITLWLTWSVVRWADSWVKPYIPARYDPDSYLNFAVPGSGLVIAMIFITIIGFLGKNLIGQTIVQFGESVVRRVPLVRSIYRSVKQIFETVLEERSNSFKKVGLIEYPSPGLWALVFIATDAKGEIASKFNAMGQDMVSVFLPPTPIPTAGFLIFVPREKIVVLDMSAEDGAKLLVSGGLVAPDFPAKPSKEPAVPGKPRLLARAKKADRFVAPE</sequence>
<feature type="transmembrane region" description="Helical" evidence="1">
    <location>
        <begin position="59"/>
        <end position="82"/>
    </location>
</feature>
<proteinExistence type="predicted"/>
<dbReference type="Proteomes" id="UP000199542">
    <property type="component" value="Unassembled WGS sequence"/>
</dbReference>
<dbReference type="PANTHER" id="PTHR31876">
    <property type="entry name" value="COV-LIKE PROTEIN 1"/>
    <property type="match status" value="1"/>
</dbReference>
<dbReference type="PANTHER" id="PTHR31876:SF26">
    <property type="entry name" value="PROTEIN LIKE COV 2"/>
    <property type="match status" value="1"/>
</dbReference>
<keyword evidence="1" id="KW-0812">Transmembrane</keyword>
<organism evidence="2 3">
    <name type="scientific">Rhizobium mongolense subsp. loessense</name>
    <dbReference type="NCBI Taxonomy" id="158890"/>
    <lineage>
        <taxon>Bacteria</taxon>
        <taxon>Pseudomonadati</taxon>
        <taxon>Pseudomonadota</taxon>
        <taxon>Alphaproteobacteria</taxon>
        <taxon>Hyphomicrobiales</taxon>
        <taxon>Rhizobiaceae</taxon>
        <taxon>Rhizobium/Agrobacterium group</taxon>
        <taxon>Rhizobium</taxon>
    </lineage>
</organism>
<name>A0A1G4T4X9_9HYPH</name>
<evidence type="ECO:0000256" key="1">
    <source>
        <dbReference type="SAM" id="Phobius"/>
    </source>
</evidence>
<evidence type="ECO:0000313" key="3">
    <source>
        <dbReference type="Proteomes" id="UP000199542"/>
    </source>
</evidence>